<name>J9CLZ2_9ZZZZ</name>
<dbReference type="Pfam" id="PF16270">
    <property type="entry name" value="DUF4923"/>
    <property type="match status" value="1"/>
</dbReference>
<dbReference type="EMBL" id="AMCI01003097">
    <property type="protein sequence ID" value="EJX01106.1"/>
    <property type="molecule type" value="Genomic_DNA"/>
</dbReference>
<comment type="caution">
    <text evidence="2">The sequence shown here is derived from an EMBL/GenBank/DDBJ whole genome shotgun (WGS) entry which is preliminary data.</text>
</comment>
<feature type="domain" description="DUF4923" evidence="1">
    <location>
        <begin position="66"/>
        <end position="228"/>
    </location>
</feature>
<gene>
    <name evidence="2" type="ORF">EVA_10785</name>
</gene>
<accession>J9CLZ2</accession>
<evidence type="ECO:0000313" key="2">
    <source>
        <dbReference type="EMBL" id="EJX01106.1"/>
    </source>
</evidence>
<dbReference type="AlphaFoldDB" id="J9CLZ2"/>
<evidence type="ECO:0000259" key="1">
    <source>
        <dbReference type="Pfam" id="PF16270"/>
    </source>
</evidence>
<dbReference type="PROSITE" id="PS51257">
    <property type="entry name" value="PROKAR_LIPOPROTEIN"/>
    <property type="match status" value="1"/>
</dbReference>
<reference evidence="2" key="1">
    <citation type="journal article" date="2012" name="PLoS ONE">
        <title>Gene sets for utilization of primary and secondary nutrition supplies in the distal gut of endangered iberian lynx.</title>
        <authorList>
            <person name="Alcaide M."/>
            <person name="Messina E."/>
            <person name="Richter M."/>
            <person name="Bargiela R."/>
            <person name="Peplies J."/>
            <person name="Huws S.A."/>
            <person name="Newbold C.J."/>
            <person name="Golyshin P.N."/>
            <person name="Simon M.A."/>
            <person name="Lopez G."/>
            <person name="Yakimov M.M."/>
            <person name="Ferrer M."/>
        </authorList>
    </citation>
    <scope>NUCLEOTIDE SEQUENCE</scope>
</reference>
<proteinExistence type="predicted"/>
<organism evidence="2">
    <name type="scientific">gut metagenome</name>
    <dbReference type="NCBI Taxonomy" id="749906"/>
    <lineage>
        <taxon>unclassified sequences</taxon>
        <taxon>metagenomes</taxon>
        <taxon>organismal metagenomes</taxon>
    </lineage>
</organism>
<dbReference type="InterPro" id="IPR032575">
    <property type="entry name" value="DUF4923"/>
</dbReference>
<sequence length="230" mass="24625">MMKKIVLFTLLSACACSMSSCGTSQNADLGAANALLGQGNTTTTTPTESEQKPPQGGSFLENLLGNVLNGSKKLTEKSIVGTWNYTGAECVFQSENLLAQVGGELASSKLESEVNEKLALIGIKPGACSYTFNEDKTYTANLGGRTIQGTYKFDVEKKTLQMTYLAGLATSTTRVAMKNGKLSLLYESTKLMKLVKGIAALSNRQSLKAAGKLLDQYQGMYIGMQLEKDK</sequence>
<protein>
    <recommendedName>
        <fullName evidence="1">DUF4923 domain-containing protein</fullName>
    </recommendedName>
</protein>